<gene>
    <name evidence="10" type="ORF">FHS44_001377</name>
</gene>
<dbReference type="InterPro" id="IPR036526">
    <property type="entry name" value="C-N_Hydrolase_sf"/>
</dbReference>
<feature type="domain" description="CN hydrolase" evidence="9">
    <location>
        <begin position="226"/>
        <end position="442"/>
    </location>
</feature>
<protein>
    <submittedName>
        <fullName evidence="10">Apolipoprotein N-acyltransferase</fullName>
        <ecNumber evidence="10">2.3.1.-</ecNumber>
    </submittedName>
</protein>
<evidence type="ECO:0000256" key="5">
    <source>
        <dbReference type="ARBA" id="ARBA00022989"/>
    </source>
</evidence>
<keyword evidence="3 10" id="KW-0808">Transferase</keyword>
<dbReference type="Pfam" id="PF20154">
    <property type="entry name" value="LNT_N"/>
    <property type="match status" value="1"/>
</dbReference>
<dbReference type="GO" id="GO:0042158">
    <property type="term" value="P:lipoprotein biosynthetic process"/>
    <property type="evidence" value="ECO:0007669"/>
    <property type="project" value="InterPro"/>
</dbReference>
<keyword evidence="4 8" id="KW-0812">Transmembrane</keyword>
<evidence type="ECO:0000256" key="1">
    <source>
        <dbReference type="ARBA" id="ARBA00004651"/>
    </source>
</evidence>
<dbReference type="InterPro" id="IPR004563">
    <property type="entry name" value="Apolipo_AcylTrfase"/>
</dbReference>
<comment type="subcellular location">
    <subcellularLocation>
        <location evidence="1">Cell membrane</location>
        <topology evidence="1">Multi-pass membrane protein</topology>
    </subcellularLocation>
</comment>
<evidence type="ECO:0000256" key="4">
    <source>
        <dbReference type="ARBA" id="ARBA00022692"/>
    </source>
</evidence>
<dbReference type="Proteomes" id="UP000552644">
    <property type="component" value="Unassembled WGS sequence"/>
</dbReference>
<dbReference type="EMBL" id="JACHJP010000001">
    <property type="protein sequence ID" value="MBB4914305.1"/>
    <property type="molecule type" value="Genomic_DNA"/>
</dbReference>
<feature type="transmembrane region" description="Helical" evidence="8">
    <location>
        <begin position="12"/>
        <end position="29"/>
    </location>
</feature>
<dbReference type="GO" id="GO:0005886">
    <property type="term" value="C:plasma membrane"/>
    <property type="evidence" value="ECO:0007669"/>
    <property type="project" value="UniProtKB-SubCell"/>
</dbReference>
<dbReference type="GO" id="GO:0016410">
    <property type="term" value="F:N-acyltransferase activity"/>
    <property type="evidence" value="ECO:0007669"/>
    <property type="project" value="InterPro"/>
</dbReference>
<name>A0A7W7QIN5_9ACTN</name>
<dbReference type="SUPFAM" id="SSF56317">
    <property type="entry name" value="Carbon-nitrogen hydrolase"/>
    <property type="match status" value="1"/>
</dbReference>
<evidence type="ECO:0000256" key="3">
    <source>
        <dbReference type="ARBA" id="ARBA00022679"/>
    </source>
</evidence>
<feature type="transmembrane region" description="Helical" evidence="8">
    <location>
        <begin position="35"/>
        <end position="51"/>
    </location>
</feature>
<keyword evidence="11" id="KW-1185">Reference proteome</keyword>
<evidence type="ECO:0000256" key="6">
    <source>
        <dbReference type="ARBA" id="ARBA00023136"/>
    </source>
</evidence>
<dbReference type="PANTHER" id="PTHR38686:SF1">
    <property type="entry name" value="APOLIPOPROTEIN N-ACYLTRANSFERASE"/>
    <property type="match status" value="1"/>
</dbReference>
<accession>A0A7W7QIN5</accession>
<feature type="transmembrane region" description="Helical" evidence="8">
    <location>
        <begin position="123"/>
        <end position="146"/>
    </location>
</feature>
<keyword evidence="10" id="KW-0449">Lipoprotein</keyword>
<feature type="transmembrane region" description="Helical" evidence="8">
    <location>
        <begin position="58"/>
        <end position="78"/>
    </location>
</feature>
<comment type="caution">
    <text evidence="10">The sequence shown here is derived from an EMBL/GenBank/DDBJ whole genome shotgun (WGS) entry which is preliminary data.</text>
</comment>
<dbReference type="CDD" id="cd07197">
    <property type="entry name" value="nitrilase"/>
    <property type="match status" value="1"/>
</dbReference>
<dbReference type="Pfam" id="PF00795">
    <property type="entry name" value="CN_hydrolase"/>
    <property type="match status" value="1"/>
</dbReference>
<proteinExistence type="predicted"/>
<dbReference type="AlphaFoldDB" id="A0A7W7QIN5"/>
<dbReference type="PANTHER" id="PTHR38686">
    <property type="entry name" value="APOLIPOPROTEIN N-ACYLTRANSFERASE"/>
    <property type="match status" value="1"/>
</dbReference>
<sequence length="494" mass="52055">MNFPSRGRPRGGLLLTALLTVLSAVLLGLGTGLAPLWWCTWIAALPVLVAATRTGPSLAFAAGTLAWLGAQTPMWGYYGGTLELPTPMVIGLILGTSVLFGLSVASFRALAVRGRPVTAALTFPAAWVAVEFVVSLTLPHGAWWSLAYSQAEDLPVLQLASLTGPWGLTFLLFGTQAALAVLLARLLSTARALWLAGAVVAVLTLVLGYGLVRLTAPAGGSGVRVALLATDNPNDPAPVNTPEGRKLLVRYLTELDGLRADVAVLPENTFVVEKSHLRLLSGPLGELAAKRHMTILAGTTLIDGTRHTNTAFAFPADGSAPVRYDKRHLIPGLESEFDTGDRDVFMPGSDGRWAIAICKDLDFPALVRGYRQRGASAIFAPAWDFPGDEWIHSRIALARGVENGMAVARAPRGGDLLASDSRGRVLGIARTNPGFASVVLTLPEATGGTPYSMLGDWLGWADLLLLPALLVVGLRGPVGGTGGERAARRLESHI</sequence>
<feature type="transmembrane region" description="Helical" evidence="8">
    <location>
        <begin position="90"/>
        <end position="111"/>
    </location>
</feature>
<dbReference type="Gene3D" id="3.60.110.10">
    <property type="entry name" value="Carbon-nitrogen hydrolase"/>
    <property type="match status" value="1"/>
</dbReference>
<organism evidence="10 11">
    <name type="scientific">Streptosporangium saharense</name>
    <dbReference type="NCBI Taxonomy" id="1706840"/>
    <lineage>
        <taxon>Bacteria</taxon>
        <taxon>Bacillati</taxon>
        <taxon>Actinomycetota</taxon>
        <taxon>Actinomycetes</taxon>
        <taxon>Streptosporangiales</taxon>
        <taxon>Streptosporangiaceae</taxon>
        <taxon>Streptosporangium</taxon>
    </lineage>
</organism>
<evidence type="ECO:0000313" key="11">
    <source>
        <dbReference type="Proteomes" id="UP000552644"/>
    </source>
</evidence>
<dbReference type="PROSITE" id="PS50263">
    <property type="entry name" value="CN_HYDROLASE"/>
    <property type="match status" value="1"/>
</dbReference>
<keyword evidence="7 10" id="KW-0012">Acyltransferase</keyword>
<evidence type="ECO:0000256" key="8">
    <source>
        <dbReference type="SAM" id="Phobius"/>
    </source>
</evidence>
<feature type="transmembrane region" description="Helical" evidence="8">
    <location>
        <begin position="166"/>
        <end position="186"/>
    </location>
</feature>
<reference evidence="10 11" key="1">
    <citation type="submission" date="2020-08" db="EMBL/GenBank/DDBJ databases">
        <title>Genomic Encyclopedia of Type Strains, Phase III (KMG-III): the genomes of soil and plant-associated and newly described type strains.</title>
        <authorList>
            <person name="Whitman W."/>
        </authorList>
    </citation>
    <scope>NUCLEOTIDE SEQUENCE [LARGE SCALE GENOMIC DNA]</scope>
    <source>
        <strain evidence="10 11">CECT 8840</strain>
    </source>
</reference>
<evidence type="ECO:0000256" key="7">
    <source>
        <dbReference type="ARBA" id="ARBA00023315"/>
    </source>
</evidence>
<feature type="transmembrane region" description="Helical" evidence="8">
    <location>
        <begin position="193"/>
        <end position="212"/>
    </location>
</feature>
<dbReference type="RefSeq" id="WP_184712981.1">
    <property type="nucleotide sequence ID" value="NZ_JACHJP010000001.1"/>
</dbReference>
<evidence type="ECO:0000313" key="10">
    <source>
        <dbReference type="EMBL" id="MBB4914305.1"/>
    </source>
</evidence>
<keyword evidence="6 8" id="KW-0472">Membrane</keyword>
<evidence type="ECO:0000256" key="2">
    <source>
        <dbReference type="ARBA" id="ARBA00022475"/>
    </source>
</evidence>
<keyword evidence="5 8" id="KW-1133">Transmembrane helix</keyword>
<evidence type="ECO:0000259" key="9">
    <source>
        <dbReference type="PROSITE" id="PS50263"/>
    </source>
</evidence>
<dbReference type="EC" id="2.3.1.-" evidence="10"/>
<keyword evidence="2" id="KW-1003">Cell membrane</keyword>
<dbReference type="InterPro" id="IPR045378">
    <property type="entry name" value="LNT_N"/>
</dbReference>
<dbReference type="InterPro" id="IPR003010">
    <property type="entry name" value="C-N_Hydrolase"/>
</dbReference>